<evidence type="ECO:0000313" key="2">
    <source>
        <dbReference type="Proteomes" id="UP001234989"/>
    </source>
</evidence>
<name>A0AAF0V1C2_SOLVR</name>
<accession>A0AAF0V1C2</accession>
<evidence type="ECO:0000313" key="1">
    <source>
        <dbReference type="EMBL" id="WMV54911.1"/>
    </source>
</evidence>
<dbReference type="AlphaFoldDB" id="A0AAF0V1C2"/>
<keyword evidence="2" id="KW-1185">Reference proteome</keyword>
<dbReference type="EMBL" id="CP133622">
    <property type="protein sequence ID" value="WMV54911.1"/>
    <property type="molecule type" value="Genomic_DNA"/>
</dbReference>
<organism evidence="1 2">
    <name type="scientific">Solanum verrucosum</name>
    <dbReference type="NCBI Taxonomy" id="315347"/>
    <lineage>
        <taxon>Eukaryota</taxon>
        <taxon>Viridiplantae</taxon>
        <taxon>Streptophyta</taxon>
        <taxon>Embryophyta</taxon>
        <taxon>Tracheophyta</taxon>
        <taxon>Spermatophyta</taxon>
        <taxon>Magnoliopsida</taxon>
        <taxon>eudicotyledons</taxon>
        <taxon>Gunneridae</taxon>
        <taxon>Pentapetalae</taxon>
        <taxon>asterids</taxon>
        <taxon>lamiids</taxon>
        <taxon>Solanales</taxon>
        <taxon>Solanaceae</taxon>
        <taxon>Solanoideae</taxon>
        <taxon>Solaneae</taxon>
        <taxon>Solanum</taxon>
    </lineage>
</organism>
<dbReference type="Proteomes" id="UP001234989">
    <property type="component" value="Chromosome 11"/>
</dbReference>
<proteinExistence type="predicted"/>
<sequence>MTKGRITDWINDPDLLHRLVLRNSIFDNY</sequence>
<reference evidence="1" key="1">
    <citation type="submission" date="2023-08" db="EMBL/GenBank/DDBJ databases">
        <title>A de novo genome assembly of Solanum verrucosum Schlechtendal, a Mexican diploid species geographically isolated from the other diploid A-genome species in potato relatives.</title>
        <authorList>
            <person name="Hosaka K."/>
        </authorList>
    </citation>
    <scope>NUCLEOTIDE SEQUENCE</scope>
    <source>
        <tissue evidence="1">Young leaves</tissue>
    </source>
</reference>
<protein>
    <submittedName>
        <fullName evidence="1">Uncharacterized protein</fullName>
    </submittedName>
</protein>
<gene>
    <name evidence="1" type="ORF">MTR67_048296</name>
</gene>